<dbReference type="AlphaFoldDB" id="A0A9P6T9P9"/>
<name>A0A9P6T9P9_9BASI</name>
<proteinExistence type="predicted"/>
<dbReference type="Proteomes" id="UP000886653">
    <property type="component" value="Unassembled WGS sequence"/>
</dbReference>
<reference evidence="1" key="1">
    <citation type="submission" date="2013-11" db="EMBL/GenBank/DDBJ databases">
        <title>Genome sequence of the fusiform rust pathogen reveals effectors for host alternation and coevolution with pine.</title>
        <authorList>
            <consortium name="DOE Joint Genome Institute"/>
            <person name="Smith K."/>
            <person name="Pendleton A."/>
            <person name="Kubisiak T."/>
            <person name="Anderson C."/>
            <person name="Salamov A."/>
            <person name="Aerts A."/>
            <person name="Riley R."/>
            <person name="Clum A."/>
            <person name="Lindquist E."/>
            <person name="Ence D."/>
            <person name="Campbell M."/>
            <person name="Kronenberg Z."/>
            <person name="Feau N."/>
            <person name="Dhillon B."/>
            <person name="Hamelin R."/>
            <person name="Burleigh J."/>
            <person name="Smith J."/>
            <person name="Yandell M."/>
            <person name="Nelson C."/>
            <person name="Grigoriev I."/>
            <person name="Davis J."/>
        </authorList>
    </citation>
    <scope>NUCLEOTIDE SEQUENCE</scope>
    <source>
        <strain evidence="1">G11</strain>
    </source>
</reference>
<evidence type="ECO:0008006" key="3">
    <source>
        <dbReference type="Google" id="ProtNLM"/>
    </source>
</evidence>
<evidence type="ECO:0000313" key="1">
    <source>
        <dbReference type="EMBL" id="KAG0144336.1"/>
    </source>
</evidence>
<protein>
    <recommendedName>
        <fullName evidence="3">Tc1-like transposase DDE domain-containing protein</fullName>
    </recommendedName>
</protein>
<sequence>MQAEYLITVARLDCDQLVFVDESAIAWKRLYRDMGQAPVGQCTVHLNQVTNSSQYSVLPAILISGLMAVHVQEAGVKQQDFEAF</sequence>
<organism evidence="1 2">
    <name type="scientific">Cronartium quercuum f. sp. fusiforme G11</name>
    <dbReference type="NCBI Taxonomy" id="708437"/>
    <lineage>
        <taxon>Eukaryota</taxon>
        <taxon>Fungi</taxon>
        <taxon>Dikarya</taxon>
        <taxon>Basidiomycota</taxon>
        <taxon>Pucciniomycotina</taxon>
        <taxon>Pucciniomycetes</taxon>
        <taxon>Pucciniales</taxon>
        <taxon>Coleosporiaceae</taxon>
        <taxon>Cronartium</taxon>
    </lineage>
</organism>
<accession>A0A9P6T9P9</accession>
<gene>
    <name evidence="1" type="ORF">CROQUDRAFT_95144</name>
</gene>
<dbReference type="EMBL" id="MU167297">
    <property type="protein sequence ID" value="KAG0144336.1"/>
    <property type="molecule type" value="Genomic_DNA"/>
</dbReference>
<dbReference type="PANTHER" id="PTHR46564">
    <property type="entry name" value="TRANSPOSASE"/>
    <property type="match status" value="1"/>
</dbReference>
<dbReference type="PANTHER" id="PTHR46564:SF1">
    <property type="entry name" value="TRANSPOSASE"/>
    <property type="match status" value="1"/>
</dbReference>
<evidence type="ECO:0000313" key="2">
    <source>
        <dbReference type="Proteomes" id="UP000886653"/>
    </source>
</evidence>
<comment type="caution">
    <text evidence="1">The sequence shown here is derived from an EMBL/GenBank/DDBJ whole genome shotgun (WGS) entry which is preliminary data.</text>
</comment>
<dbReference type="OrthoDB" id="2142724at2759"/>
<keyword evidence="2" id="KW-1185">Reference proteome</keyword>